<dbReference type="GO" id="GO:0004521">
    <property type="term" value="F:RNA endonuclease activity"/>
    <property type="evidence" value="ECO:0007669"/>
    <property type="project" value="UniProtKB-UniRule"/>
</dbReference>
<dbReference type="RefSeq" id="WP_072596621.1">
    <property type="nucleotide sequence ID" value="NZ_CP018221.1"/>
</dbReference>
<dbReference type="EC" id="3.1.-.-" evidence="7"/>
<accession>A0A1L3ZU08</accession>
<keyword evidence="4 7" id="KW-0255">Endonuclease</keyword>
<keyword evidence="9" id="KW-1185">Reference proteome</keyword>
<dbReference type="PROSITE" id="PS01306">
    <property type="entry name" value="UPF0054"/>
    <property type="match status" value="1"/>
</dbReference>
<keyword evidence="7" id="KW-0698">rRNA processing</keyword>
<evidence type="ECO:0000256" key="3">
    <source>
        <dbReference type="ARBA" id="ARBA00022723"/>
    </source>
</evidence>
<dbReference type="PANTHER" id="PTHR46986">
    <property type="entry name" value="ENDORIBONUCLEASE YBEY, CHLOROPLASTIC"/>
    <property type="match status" value="1"/>
</dbReference>
<dbReference type="InterPro" id="IPR020549">
    <property type="entry name" value="YbeY_CS"/>
</dbReference>
<name>A0A1L3ZU08_9SPHN</name>
<dbReference type="InterPro" id="IPR023091">
    <property type="entry name" value="MetalPrtase_cat_dom_sf_prd"/>
</dbReference>
<gene>
    <name evidence="7" type="primary">ybeY</name>
    <name evidence="8" type="ORF">BSL82_06910</name>
</gene>
<evidence type="ECO:0000256" key="4">
    <source>
        <dbReference type="ARBA" id="ARBA00022759"/>
    </source>
</evidence>
<keyword evidence="7" id="KW-0690">Ribosome biogenesis</keyword>
<dbReference type="GO" id="GO:0008270">
    <property type="term" value="F:zinc ion binding"/>
    <property type="evidence" value="ECO:0007669"/>
    <property type="project" value="UniProtKB-UniRule"/>
</dbReference>
<keyword evidence="7" id="KW-0963">Cytoplasm</keyword>
<dbReference type="Proteomes" id="UP000182063">
    <property type="component" value="Chromosome"/>
</dbReference>
<dbReference type="PANTHER" id="PTHR46986:SF1">
    <property type="entry name" value="ENDORIBONUCLEASE YBEY, CHLOROPLASTIC"/>
    <property type="match status" value="1"/>
</dbReference>
<dbReference type="AlphaFoldDB" id="A0A1L3ZU08"/>
<keyword evidence="3 7" id="KW-0479">Metal-binding</keyword>
<keyword evidence="2 7" id="KW-0540">Nuclease</keyword>
<keyword evidence="5 7" id="KW-0378">Hydrolase</keyword>
<protein>
    <recommendedName>
        <fullName evidence="7">Endoribonuclease YbeY</fullName>
        <ecNumber evidence="7">3.1.-.-</ecNumber>
    </recommendedName>
</protein>
<dbReference type="Pfam" id="PF02130">
    <property type="entry name" value="YbeY"/>
    <property type="match status" value="1"/>
</dbReference>
<evidence type="ECO:0000256" key="7">
    <source>
        <dbReference type="HAMAP-Rule" id="MF_00009"/>
    </source>
</evidence>
<comment type="subcellular location">
    <subcellularLocation>
        <location evidence="7">Cytoplasm</location>
    </subcellularLocation>
</comment>
<evidence type="ECO:0000256" key="2">
    <source>
        <dbReference type="ARBA" id="ARBA00022722"/>
    </source>
</evidence>
<dbReference type="NCBIfam" id="TIGR00043">
    <property type="entry name" value="rRNA maturation RNase YbeY"/>
    <property type="match status" value="1"/>
</dbReference>
<dbReference type="KEGG" id="sphj:BSL82_06910"/>
<proteinExistence type="inferred from homology"/>
<sequence length="170" mass="18387">MLEVATSVGPGWPDDPDWEVLAIGAAHAAVSHTPFGGLIEAPFDAEISIRLTDDAEVRKLNHAYRQKDKPTNVLSFPLFEPDQIEALSLTDDGEELLGDIVLALGVVTREAAEKNVSVERHAVHLIVHGVLHLLGYDHELGEVEAEAMEAIERAALADLGIPDPYQVTEA</sequence>
<dbReference type="HAMAP" id="MF_00009">
    <property type="entry name" value="Endoribonucl_YbeY"/>
    <property type="match status" value="1"/>
</dbReference>
<evidence type="ECO:0000313" key="8">
    <source>
        <dbReference type="EMBL" id="API59069.1"/>
    </source>
</evidence>
<comment type="similarity">
    <text evidence="1 7">Belongs to the endoribonuclease YbeY family.</text>
</comment>
<reference evidence="9" key="1">
    <citation type="submission" date="2016-11" db="EMBL/GenBank/DDBJ databases">
        <title>Complete Genome Sequence of alachlor-degrading Sphingomonas sp. strain JJ-A5.</title>
        <authorList>
            <person name="Lee H."/>
            <person name="Ka J.-O."/>
        </authorList>
    </citation>
    <scope>NUCLEOTIDE SEQUENCE [LARGE SCALE GENOMIC DNA]</scope>
    <source>
        <strain evidence="9">JJ-A5</strain>
    </source>
</reference>
<comment type="cofactor">
    <cofactor evidence="7">
        <name>Zn(2+)</name>
        <dbReference type="ChEBI" id="CHEBI:29105"/>
    </cofactor>
    <text evidence="7">Binds 1 zinc ion.</text>
</comment>
<evidence type="ECO:0000256" key="1">
    <source>
        <dbReference type="ARBA" id="ARBA00010875"/>
    </source>
</evidence>
<dbReference type="InterPro" id="IPR002036">
    <property type="entry name" value="YbeY"/>
</dbReference>
<evidence type="ECO:0000313" key="9">
    <source>
        <dbReference type="Proteomes" id="UP000182063"/>
    </source>
</evidence>
<feature type="binding site" evidence="7">
    <location>
        <position position="132"/>
    </location>
    <ligand>
        <name>Zn(2+)</name>
        <dbReference type="ChEBI" id="CHEBI:29105"/>
        <note>catalytic</note>
    </ligand>
</feature>
<feature type="binding site" evidence="7">
    <location>
        <position position="128"/>
    </location>
    <ligand>
        <name>Zn(2+)</name>
        <dbReference type="ChEBI" id="CHEBI:29105"/>
        <note>catalytic</note>
    </ligand>
</feature>
<dbReference type="EMBL" id="CP018221">
    <property type="protein sequence ID" value="API59069.1"/>
    <property type="molecule type" value="Genomic_DNA"/>
</dbReference>
<evidence type="ECO:0000256" key="6">
    <source>
        <dbReference type="ARBA" id="ARBA00022833"/>
    </source>
</evidence>
<dbReference type="GO" id="GO:0004222">
    <property type="term" value="F:metalloendopeptidase activity"/>
    <property type="evidence" value="ECO:0007669"/>
    <property type="project" value="InterPro"/>
</dbReference>
<dbReference type="STRING" id="1921510.BSL82_06910"/>
<dbReference type="GO" id="GO:0005737">
    <property type="term" value="C:cytoplasm"/>
    <property type="evidence" value="ECO:0007669"/>
    <property type="project" value="UniProtKB-SubCell"/>
</dbReference>
<feature type="binding site" evidence="7">
    <location>
        <position position="138"/>
    </location>
    <ligand>
        <name>Zn(2+)</name>
        <dbReference type="ChEBI" id="CHEBI:29105"/>
        <note>catalytic</note>
    </ligand>
</feature>
<dbReference type="OrthoDB" id="9807740at2"/>
<keyword evidence="6 7" id="KW-0862">Zinc</keyword>
<comment type="function">
    <text evidence="7">Single strand-specific metallo-endoribonuclease involved in late-stage 70S ribosome quality control and in maturation of the 3' terminus of the 16S rRNA.</text>
</comment>
<dbReference type="Gene3D" id="3.40.390.30">
    <property type="entry name" value="Metalloproteases ('zincins'), catalytic domain"/>
    <property type="match status" value="1"/>
</dbReference>
<dbReference type="GO" id="GO:0006364">
    <property type="term" value="P:rRNA processing"/>
    <property type="evidence" value="ECO:0007669"/>
    <property type="project" value="UniProtKB-UniRule"/>
</dbReference>
<dbReference type="SUPFAM" id="SSF55486">
    <property type="entry name" value="Metalloproteases ('zincins'), catalytic domain"/>
    <property type="match status" value="1"/>
</dbReference>
<evidence type="ECO:0000256" key="5">
    <source>
        <dbReference type="ARBA" id="ARBA00022801"/>
    </source>
</evidence>
<organism evidence="8 9">
    <name type="scientific">Tardibacter chloracetimidivorans</name>
    <dbReference type="NCBI Taxonomy" id="1921510"/>
    <lineage>
        <taxon>Bacteria</taxon>
        <taxon>Pseudomonadati</taxon>
        <taxon>Pseudomonadota</taxon>
        <taxon>Alphaproteobacteria</taxon>
        <taxon>Sphingomonadales</taxon>
        <taxon>Sphingomonadaceae</taxon>
        <taxon>Tardibacter</taxon>
    </lineage>
</organism>